<keyword evidence="10" id="KW-1185">Reference proteome</keyword>
<dbReference type="SUPFAM" id="SSF89009">
    <property type="entry name" value="GAT-like domain"/>
    <property type="match status" value="1"/>
</dbReference>
<evidence type="ECO:0000256" key="5">
    <source>
        <dbReference type="ARBA" id="ARBA00023136"/>
    </source>
</evidence>
<feature type="compositionally biased region" description="Polar residues" evidence="6">
    <location>
        <begin position="286"/>
        <end position="295"/>
    </location>
</feature>
<dbReference type="Proteomes" id="UP000698800">
    <property type="component" value="Unassembled WGS sequence"/>
</dbReference>
<evidence type="ECO:0000256" key="3">
    <source>
        <dbReference type="ARBA" id="ARBA00022448"/>
    </source>
</evidence>
<gene>
    <name evidence="9" type="ORF">FGG08_000100</name>
</gene>
<comment type="caution">
    <text evidence="9">The sequence shown here is derived from an EMBL/GenBank/DDBJ whole genome shotgun (WGS) entry which is preliminary data.</text>
</comment>
<dbReference type="PROSITE" id="PS50179">
    <property type="entry name" value="VHS"/>
    <property type="match status" value="1"/>
</dbReference>
<feature type="domain" description="GAT" evidence="8">
    <location>
        <begin position="189"/>
        <end position="278"/>
    </location>
</feature>
<comment type="subcellular location">
    <subcellularLocation>
        <location evidence="1">Membrane</location>
        <topology evidence="1">Peripheral membrane protein</topology>
    </subcellularLocation>
</comment>
<proteinExistence type="predicted"/>
<dbReference type="PROSITE" id="PS50909">
    <property type="entry name" value="GAT"/>
    <property type="match status" value="1"/>
</dbReference>
<evidence type="ECO:0000256" key="4">
    <source>
        <dbReference type="ARBA" id="ARBA00022927"/>
    </source>
</evidence>
<dbReference type="InterPro" id="IPR044836">
    <property type="entry name" value="TOL_plant"/>
</dbReference>
<evidence type="ECO:0000313" key="10">
    <source>
        <dbReference type="Proteomes" id="UP000698800"/>
    </source>
</evidence>
<evidence type="ECO:0008006" key="11">
    <source>
        <dbReference type="Google" id="ProtNLM"/>
    </source>
</evidence>
<evidence type="ECO:0000256" key="2">
    <source>
        <dbReference type="ARBA" id="ARBA00011446"/>
    </source>
</evidence>
<evidence type="ECO:0000259" key="8">
    <source>
        <dbReference type="PROSITE" id="PS50909"/>
    </source>
</evidence>
<dbReference type="GO" id="GO:0035091">
    <property type="term" value="F:phosphatidylinositol binding"/>
    <property type="evidence" value="ECO:0007669"/>
    <property type="project" value="InterPro"/>
</dbReference>
<keyword evidence="3" id="KW-0813">Transport</keyword>
<evidence type="ECO:0000259" key="7">
    <source>
        <dbReference type="PROSITE" id="PS50179"/>
    </source>
</evidence>
<organism evidence="9 10">
    <name type="scientific">Glutinoglossum americanum</name>
    <dbReference type="NCBI Taxonomy" id="1670608"/>
    <lineage>
        <taxon>Eukaryota</taxon>
        <taxon>Fungi</taxon>
        <taxon>Dikarya</taxon>
        <taxon>Ascomycota</taxon>
        <taxon>Pezizomycotina</taxon>
        <taxon>Geoglossomycetes</taxon>
        <taxon>Geoglossales</taxon>
        <taxon>Geoglossaceae</taxon>
        <taxon>Glutinoglossum</taxon>
    </lineage>
</organism>
<dbReference type="OrthoDB" id="5393057at2759"/>
<feature type="compositionally biased region" description="Polar residues" evidence="6">
    <location>
        <begin position="308"/>
        <end position="318"/>
    </location>
</feature>
<dbReference type="GO" id="GO:0043130">
    <property type="term" value="F:ubiquitin binding"/>
    <property type="evidence" value="ECO:0007669"/>
    <property type="project" value="InterPro"/>
</dbReference>
<evidence type="ECO:0000256" key="6">
    <source>
        <dbReference type="SAM" id="MobiDB-lite"/>
    </source>
</evidence>
<dbReference type="GO" id="GO:0016020">
    <property type="term" value="C:membrane"/>
    <property type="evidence" value="ECO:0007669"/>
    <property type="project" value="UniProtKB-SubCell"/>
</dbReference>
<reference evidence="9" key="1">
    <citation type="submission" date="2021-03" db="EMBL/GenBank/DDBJ databases">
        <title>Comparative genomics and phylogenomic investigation of the class Geoglossomycetes provide insights into ecological specialization and systematics.</title>
        <authorList>
            <person name="Melie T."/>
            <person name="Pirro S."/>
            <person name="Miller A.N."/>
            <person name="Quandt A."/>
        </authorList>
    </citation>
    <scope>NUCLEOTIDE SEQUENCE</scope>
    <source>
        <strain evidence="9">GBOQ0MN5Z8</strain>
    </source>
</reference>
<feature type="region of interest" description="Disordered" evidence="6">
    <location>
        <begin position="279"/>
        <end position="376"/>
    </location>
</feature>
<dbReference type="GO" id="GO:0043328">
    <property type="term" value="P:protein transport to vacuole involved in ubiquitin-dependent protein catabolic process via the multivesicular body sorting pathway"/>
    <property type="evidence" value="ECO:0007669"/>
    <property type="project" value="InterPro"/>
</dbReference>
<dbReference type="SUPFAM" id="SSF48464">
    <property type="entry name" value="ENTH/VHS domain"/>
    <property type="match status" value="1"/>
</dbReference>
<dbReference type="EMBL" id="JAGHQL010000001">
    <property type="protein sequence ID" value="KAH0547842.1"/>
    <property type="molecule type" value="Genomic_DNA"/>
</dbReference>
<dbReference type="AlphaFoldDB" id="A0A9P8IIN4"/>
<sequence>MATAASTELYWKHIDFERDSLRVIRDGEEVLYLPTIVEAAESSPSAAKEAASVIRKFLSKENYDRPHVQYNGVMLVRILVDNPGRTFTRNMDAKFVGTVKDLLKQGKDLSVQQILRDALDAFEKDKKDDENLAPILEMWVKEKKAMEKMYGGPGGTLVPRTLNAPPFDPRYQAQQQNYFARNHKQRGLPPPPELAGRIEEAKTSAKLLSQVVQSTLPSEVLGNELIKEFADRCLSASRSIQGYINAEDPAPDDDTLLTLIETNDQLSLAMSKHQRAVLQARKALASQANPSPTQEPNKEENPFADGNEPQSSQLDQRWQQGPTQQPYDGGYQGYSGYQDRPLGQPRGLNMTMRGARQTRSEDEPVSPVVSLSDKKP</sequence>
<feature type="domain" description="VHS" evidence="7">
    <location>
        <begin position="36"/>
        <end position="139"/>
    </location>
</feature>
<dbReference type="Gene3D" id="1.20.58.160">
    <property type="match status" value="1"/>
</dbReference>
<dbReference type="GO" id="GO:0005737">
    <property type="term" value="C:cytoplasm"/>
    <property type="evidence" value="ECO:0007669"/>
    <property type="project" value="UniProtKB-ARBA"/>
</dbReference>
<dbReference type="InterPro" id="IPR008942">
    <property type="entry name" value="ENTH_VHS"/>
</dbReference>
<dbReference type="CDD" id="cd21383">
    <property type="entry name" value="GAT_GGA_Tom1-like"/>
    <property type="match status" value="1"/>
</dbReference>
<dbReference type="Pfam" id="PF03127">
    <property type="entry name" value="GAT"/>
    <property type="match status" value="1"/>
</dbReference>
<dbReference type="InterPro" id="IPR004152">
    <property type="entry name" value="GAT_dom"/>
</dbReference>
<evidence type="ECO:0000256" key="1">
    <source>
        <dbReference type="ARBA" id="ARBA00004170"/>
    </source>
</evidence>
<name>A0A9P8IIN4_9PEZI</name>
<dbReference type="InterPro" id="IPR038425">
    <property type="entry name" value="GAT_sf"/>
</dbReference>
<feature type="compositionally biased region" description="Low complexity" evidence="6">
    <location>
        <begin position="319"/>
        <end position="339"/>
    </location>
</feature>
<keyword evidence="5" id="KW-0472">Membrane</keyword>
<keyword evidence="4" id="KW-0653">Protein transport</keyword>
<dbReference type="InterPro" id="IPR002014">
    <property type="entry name" value="VHS_dom"/>
</dbReference>
<dbReference type="PANTHER" id="PTHR45898">
    <property type="entry name" value="TOM1-LIKE PROTEIN"/>
    <property type="match status" value="1"/>
</dbReference>
<dbReference type="Gene3D" id="1.25.40.90">
    <property type="match status" value="1"/>
</dbReference>
<comment type="subunit">
    <text evidence="2">Component of the ESCRT-0 complex composed of HSE1 and VPS27.</text>
</comment>
<accession>A0A9P8IIN4</accession>
<evidence type="ECO:0000313" key="9">
    <source>
        <dbReference type="EMBL" id="KAH0547842.1"/>
    </source>
</evidence>
<protein>
    <recommendedName>
        <fullName evidence="11">GAT domain-containing protein</fullName>
    </recommendedName>
</protein>
<dbReference type="PANTHER" id="PTHR45898:SF4">
    <property type="entry name" value="TARGET OF MYB PROTEIN 1"/>
    <property type="match status" value="1"/>
</dbReference>